<reference evidence="1" key="1">
    <citation type="submission" date="2021-09" db="EMBL/GenBank/DDBJ databases">
        <authorList>
            <consortium name="AG Swart"/>
            <person name="Singh M."/>
            <person name="Singh A."/>
            <person name="Seah K."/>
            <person name="Emmerich C."/>
        </authorList>
    </citation>
    <scope>NUCLEOTIDE SEQUENCE</scope>
    <source>
        <strain evidence="1">ATCC30299</strain>
    </source>
</reference>
<accession>A0AAU9KL65</accession>
<name>A0AAU9KL65_9CILI</name>
<keyword evidence="2" id="KW-1185">Reference proteome</keyword>
<evidence type="ECO:0000313" key="2">
    <source>
        <dbReference type="Proteomes" id="UP001162131"/>
    </source>
</evidence>
<evidence type="ECO:0000313" key="1">
    <source>
        <dbReference type="EMBL" id="CAG9334799.1"/>
    </source>
</evidence>
<sequence length="183" mass="20688">MDKNSLGRTFHPKYSFYRGDGSGRDEYISTNSGGFYQNSPKGEVFRRTGSNFTKTQHFKPSPRLSSPIWRYYSDGSGRDYYITVNSGGLHASGYTGGKRDLFKEGLRNGDTSTSPPKTDTFSKTMSCWINPKMREFTKQRQEKVKTLVNRLYPSQSSKTIPTTKDIGSAHQRKISAKNIIKNA</sequence>
<comment type="caution">
    <text evidence="1">The sequence shown here is derived from an EMBL/GenBank/DDBJ whole genome shotgun (WGS) entry which is preliminary data.</text>
</comment>
<gene>
    <name evidence="1" type="ORF">BSTOLATCC_MIC62384</name>
</gene>
<dbReference type="AlphaFoldDB" id="A0AAU9KL65"/>
<organism evidence="1 2">
    <name type="scientific">Blepharisma stoltei</name>
    <dbReference type="NCBI Taxonomy" id="1481888"/>
    <lineage>
        <taxon>Eukaryota</taxon>
        <taxon>Sar</taxon>
        <taxon>Alveolata</taxon>
        <taxon>Ciliophora</taxon>
        <taxon>Postciliodesmatophora</taxon>
        <taxon>Heterotrichea</taxon>
        <taxon>Heterotrichida</taxon>
        <taxon>Blepharismidae</taxon>
        <taxon>Blepharisma</taxon>
    </lineage>
</organism>
<dbReference type="Proteomes" id="UP001162131">
    <property type="component" value="Unassembled WGS sequence"/>
</dbReference>
<dbReference type="EMBL" id="CAJZBQ010000060">
    <property type="protein sequence ID" value="CAG9334799.1"/>
    <property type="molecule type" value="Genomic_DNA"/>
</dbReference>
<proteinExistence type="predicted"/>
<protein>
    <submittedName>
        <fullName evidence="1">Uncharacterized protein</fullName>
    </submittedName>
</protein>